<protein>
    <submittedName>
        <fullName evidence="3">NAD(P)-dependent oxidoreductase</fullName>
    </submittedName>
</protein>
<proteinExistence type="predicted"/>
<comment type="caution">
    <text evidence="3">The sequence shown here is derived from an EMBL/GenBank/DDBJ whole genome shotgun (WGS) entry which is preliminary data.</text>
</comment>
<dbReference type="InterPro" id="IPR015814">
    <property type="entry name" value="Pgluconate_DH_NAD-bd_C"/>
</dbReference>
<dbReference type="RefSeq" id="WP_200788891.1">
    <property type="nucleotide sequence ID" value="NZ_JAEDAO010000001.1"/>
</dbReference>
<evidence type="ECO:0000259" key="1">
    <source>
        <dbReference type="Pfam" id="PF03446"/>
    </source>
</evidence>
<evidence type="ECO:0000259" key="2">
    <source>
        <dbReference type="Pfam" id="PF09130"/>
    </source>
</evidence>
<dbReference type="EMBL" id="JAEDAO010000001">
    <property type="protein sequence ID" value="MBK0393931.1"/>
    <property type="molecule type" value="Genomic_DNA"/>
</dbReference>
<dbReference type="InterPro" id="IPR036291">
    <property type="entry name" value="NAD(P)-bd_dom_sf"/>
</dbReference>
<keyword evidence="4" id="KW-1185">Reference proteome</keyword>
<dbReference type="Pfam" id="PF03446">
    <property type="entry name" value="NAD_binding_2"/>
    <property type="match status" value="1"/>
</dbReference>
<dbReference type="SUPFAM" id="SSF48179">
    <property type="entry name" value="6-phosphogluconate dehydrogenase C-terminal domain-like"/>
    <property type="match status" value="1"/>
</dbReference>
<evidence type="ECO:0000313" key="4">
    <source>
        <dbReference type="Proteomes" id="UP000617041"/>
    </source>
</evidence>
<dbReference type="Gene3D" id="3.40.50.720">
    <property type="entry name" value="NAD(P)-binding Rossmann-like Domain"/>
    <property type="match status" value="1"/>
</dbReference>
<dbReference type="InterPro" id="IPR008927">
    <property type="entry name" value="6-PGluconate_DH-like_C_sf"/>
</dbReference>
<gene>
    <name evidence="3" type="ORF">I8E28_15125</name>
</gene>
<dbReference type="Proteomes" id="UP000617041">
    <property type="component" value="Unassembled WGS sequence"/>
</dbReference>
<dbReference type="SUPFAM" id="SSF51735">
    <property type="entry name" value="NAD(P)-binding Rossmann-fold domains"/>
    <property type="match status" value="1"/>
</dbReference>
<feature type="domain" description="Phosphogluconate dehydrogenase NAD-binding putative C-terminal" evidence="2">
    <location>
        <begin position="197"/>
        <end position="268"/>
    </location>
</feature>
<organism evidence="3 4">
    <name type="scientific">Ramlibacter algicola</name>
    <dbReference type="NCBI Taxonomy" id="2795217"/>
    <lineage>
        <taxon>Bacteria</taxon>
        <taxon>Pseudomonadati</taxon>
        <taxon>Pseudomonadota</taxon>
        <taxon>Betaproteobacteria</taxon>
        <taxon>Burkholderiales</taxon>
        <taxon>Comamonadaceae</taxon>
        <taxon>Ramlibacter</taxon>
    </lineage>
</organism>
<reference evidence="3" key="1">
    <citation type="submission" date="2020-12" db="EMBL/GenBank/DDBJ databases">
        <title>Ramlibacter sp. nov., isolated from a freshwater alga, Cryptomonas.</title>
        <authorList>
            <person name="Kim H.M."/>
            <person name="Jeon C.O."/>
        </authorList>
    </citation>
    <scope>NUCLEOTIDE SEQUENCE</scope>
    <source>
        <strain evidence="3">CrO1</strain>
    </source>
</reference>
<name>A0A934Q2U3_9BURK</name>
<feature type="domain" description="6-phosphogluconate dehydrogenase NADP-binding" evidence="1">
    <location>
        <begin position="5"/>
        <end position="129"/>
    </location>
</feature>
<evidence type="ECO:0000313" key="3">
    <source>
        <dbReference type="EMBL" id="MBK0393931.1"/>
    </source>
</evidence>
<dbReference type="InterPro" id="IPR013328">
    <property type="entry name" value="6PGD_dom2"/>
</dbReference>
<dbReference type="GO" id="GO:0050661">
    <property type="term" value="F:NADP binding"/>
    <property type="evidence" value="ECO:0007669"/>
    <property type="project" value="InterPro"/>
</dbReference>
<dbReference type="Pfam" id="PF09130">
    <property type="entry name" value="DUF1932"/>
    <property type="match status" value="1"/>
</dbReference>
<dbReference type="AlphaFoldDB" id="A0A934Q2U3"/>
<sequence length="300" mass="31980">MQIQRIGLIGYGEVGKIFSAGLKDKPGIQQVAAWDLKFTQAAQRERELAHAQQAGITAQPSMQALCEASDLVISAVTASNTLAVAREAAPFLRPGTVFLDLNSASPGTKQQAAALVDARGAHYVEAGVMTSVPPYGIRVPMLLGGAQAQALATLLQGWGMDAKAVSPKLGVASAIKMCRSVMIKGLEALVIESYSTARQYGVEDHVLPTLAETFPSIDWPQQGAYFFSRVAQHGKRRAEEMRESATTVREAGFEPFMASAIAQKHQWVADAAAAGVFQDVPKDAPWQAYADALIAARKKG</sequence>
<dbReference type="Gene3D" id="1.10.1040.10">
    <property type="entry name" value="N-(1-d-carboxylethyl)-l-norvaline Dehydrogenase, domain 2"/>
    <property type="match status" value="1"/>
</dbReference>
<dbReference type="InterPro" id="IPR006115">
    <property type="entry name" value="6PGDH_NADP-bd"/>
</dbReference>
<accession>A0A934Q2U3</accession>